<keyword evidence="3 5" id="KW-1133">Transmembrane helix</keyword>
<feature type="domain" description="NnrU" evidence="6">
    <location>
        <begin position="3"/>
        <end position="190"/>
    </location>
</feature>
<dbReference type="InterPro" id="IPR009915">
    <property type="entry name" value="NnrU_dom"/>
</dbReference>
<evidence type="ECO:0000313" key="7">
    <source>
        <dbReference type="EMBL" id="NKZ38556.1"/>
    </source>
</evidence>
<dbReference type="Proteomes" id="UP000541636">
    <property type="component" value="Unassembled WGS sequence"/>
</dbReference>
<evidence type="ECO:0000256" key="5">
    <source>
        <dbReference type="SAM" id="Phobius"/>
    </source>
</evidence>
<evidence type="ECO:0000256" key="2">
    <source>
        <dbReference type="ARBA" id="ARBA00022692"/>
    </source>
</evidence>
<dbReference type="GO" id="GO:0016020">
    <property type="term" value="C:membrane"/>
    <property type="evidence" value="ECO:0007669"/>
    <property type="project" value="UniProtKB-SubCell"/>
</dbReference>
<sequence>MTLLILGLILFLGMHSVRIFADGWRTRMIERLGPMPWKAIYALISLLGFVLIVWGFGQARLHPTLLYAPPAMLRHLNSLFTLIAFILFAAAYVPSNHFKARLGHPMLLGAKVWAFGHLLAIGFLRDVVLFGAFLAWAIVAYMAAKRRDRKAGVTYPAGTAKGDVITVIAGVIGWAVFAFWLHMALFGVNPMG</sequence>
<evidence type="ECO:0000256" key="3">
    <source>
        <dbReference type="ARBA" id="ARBA00022989"/>
    </source>
</evidence>
<evidence type="ECO:0000259" key="6">
    <source>
        <dbReference type="Pfam" id="PF07298"/>
    </source>
</evidence>
<protein>
    <submittedName>
        <fullName evidence="7">NnrU family protein</fullName>
    </submittedName>
</protein>
<comment type="caution">
    <text evidence="7">The sequence shown here is derived from an EMBL/GenBank/DDBJ whole genome shotgun (WGS) entry which is preliminary data.</text>
</comment>
<feature type="transmembrane region" description="Helical" evidence="5">
    <location>
        <begin position="114"/>
        <end position="143"/>
    </location>
</feature>
<proteinExistence type="predicted"/>
<dbReference type="EMBL" id="JAAZQD010000002">
    <property type="protein sequence ID" value="NKZ38556.1"/>
    <property type="molecule type" value="Genomic_DNA"/>
</dbReference>
<evidence type="ECO:0000256" key="1">
    <source>
        <dbReference type="ARBA" id="ARBA00004141"/>
    </source>
</evidence>
<dbReference type="Pfam" id="PF07298">
    <property type="entry name" value="NnrU"/>
    <property type="match status" value="1"/>
</dbReference>
<feature type="transmembrane region" description="Helical" evidence="5">
    <location>
        <begin position="37"/>
        <end position="56"/>
    </location>
</feature>
<dbReference type="RefSeq" id="WP_168608833.1">
    <property type="nucleotide sequence ID" value="NZ_JAAZQD010000002.1"/>
</dbReference>
<evidence type="ECO:0000313" key="8">
    <source>
        <dbReference type="Proteomes" id="UP000541636"/>
    </source>
</evidence>
<feature type="transmembrane region" description="Helical" evidence="5">
    <location>
        <begin position="164"/>
        <end position="188"/>
    </location>
</feature>
<evidence type="ECO:0000256" key="4">
    <source>
        <dbReference type="ARBA" id="ARBA00023136"/>
    </source>
</evidence>
<reference evidence="7 8" key="1">
    <citation type="journal article" date="2017" name="Int. J. Syst. Evol. Microbiol.">
        <title>Oleiagrimonas citrea sp. nov., a marine bacterium isolated from tidal flat sediment and emended description of the genus Oleiagrimonas Fang et al. 2015 and Oleiagrimonas soli.</title>
        <authorList>
            <person name="Yang S.H."/>
            <person name="Seo H.S."/>
            <person name="Seong C.N."/>
            <person name="Kwon K.K."/>
        </authorList>
    </citation>
    <scope>NUCLEOTIDE SEQUENCE [LARGE SCALE GENOMIC DNA]</scope>
    <source>
        <strain evidence="7 8">MEBiC09124</strain>
    </source>
</reference>
<gene>
    <name evidence="7" type="ORF">HF690_06230</name>
</gene>
<accession>A0A846ZKL0</accession>
<dbReference type="AlphaFoldDB" id="A0A846ZKL0"/>
<feature type="transmembrane region" description="Helical" evidence="5">
    <location>
        <begin position="76"/>
        <end position="94"/>
    </location>
</feature>
<keyword evidence="2 5" id="KW-0812">Transmembrane</keyword>
<name>A0A846ZKL0_9GAMM</name>
<comment type="subcellular location">
    <subcellularLocation>
        <location evidence="1">Membrane</location>
        <topology evidence="1">Multi-pass membrane protein</topology>
    </subcellularLocation>
</comment>
<keyword evidence="4 5" id="KW-0472">Membrane</keyword>
<keyword evidence="8" id="KW-1185">Reference proteome</keyword>
<organism evidence="7 8">
    <name type="scientific">Oleiagrimonas citrea</name>
    <dbReference type="NCBI Taxonomy" id="1665687"/>
    <lineage>
        <taxon>Bacteria</taxon>
        <taxon>Pseudomonadati</taxon>
        <taxon>Pseudomonadota</taxon>
        <taxon>Gammaproteobacteria</taxon>
        <taxon>Lysobacterales</taxon>
        <taxon>Rhodanobacteraceae</taxon>
        <taxon>Oleiagrimonas</taxon>
    </lineage>
</organism>